<dbReference type="Pfam" id="PF18073">
    <property type="entry name" value="Zn_ribbon_LapB"/>
    <property type="match status" value="1"/>
</dbReference>
<dbReference type="GO" id="GO:0003684">
    <property type="term" value="F:damaged DNA binding"/>
    <property type="evidence" value="ECO:0007669"/>
    <property type="project" value="InterPro"/>
</dbReference>
<keyword evidence="3 11" id="KW-0227">DNA damage</keyword>
<dbReference type="Pfam" id="PF13481">
    <property type="entry name" value="AAA_25"/>
    <property type="match status" value="1"/>
</dbReference>
<dbReference type="Gene3D" id="3.30.230.10">
    <property type="match status" value="1"/>
</dbReference>
<dbReference type="AlphaFoldDB" id="A0A369PUR6"/>
<dbReference type="InterPro" id="IPR020568">
    <property type="entry name" value="Ribosomal_Su5_D2-typ_SF"/>
</dbReference>
<gene>
    <name evidence="11" type="primary">radA</name>
    <name evidence="15" type="ORF">DU508_19680</name>
</gene>
<feature type="short sequence motif" description="RadA KNRFG motif" evidence="11">
    <location>
        <begin position="255"/>
        <end position="259"/>
    </location>
</feature>
<evidence type="ECO:0000256" key="1">
    <source>
        <dbReference type="ARBA" id="ARBA00022723"/>
    </source>
</evidence>
<dbReference type="HAMAP" id="MF_01498">
    <property type="entry name" value="RadA_bact"/>
    <property type="match status" value="1"/>
</dbReference>
<dbReference type="GO" id="GO:0005829">
    <property type="term" value="C:cytosol"/>
    <property type="evidence" value="ECO:0007669"/>
    <property type="project" value="TreeGrafter"/>
</dbReference>
<evidence type="ECO:0000256" key="12">
    <source>
        <dbReference type="NCBIfam" id="TIGR00416"/>
    </source>
</evidence>
<comment type="function">
    <text evidence="13">DNA-dependent ATPase involved in processing of recombination intermediates, plays a role in repairing DNA breaks. Stimulates the branch migration of RecA-mediated strand transfer reactions, allowing the 3' invading strand to extend heteroduplex DNA faster. Binds ssDNA in the presence of ADP but not other nucleotides, has ATPase activity that is stimulated by ssDNA and various branched DNA structures, but inhibited by SSB. Does not have RecA's homology-searching function.</text>
</comment>
<evidence type="ECO:0000256" key="10">
    <source>
        <dbReference type="ARBA" id="ARBA00023204"/>
    </source>
</evidence>
<dbReference type="Gene3D" id="3.40.50.300">
    <property type="entry name" value="P-loop containing nucleotide triphosphate hydrolases"/>
    <property type="match status" value="1"/>
</dbReference>
<feature type="domain" description="RecA family profile 1" evidence="14">
    <location>
        <begin position="70"/>
        <end position="218"/>
    </location>
</feature>
<evidence type="ECO:0000256" key="7">
    <source>
        <dbReference type="ARBA" id="ARBA00022840"/>
    </source>
</evidence>
<keyword evidence="9 11" id="KW-0238">DNA-binding</keyword>
<dbReference type="PROSITE" id="PS50162">
    <property type="entry name" value="RECA_2"/>
    <property type="match status" value="1"/>
</dbReference>
<keyword evidence="2 11" id="KW-0547">Nucleotide-binding</keyword>
<dbReference type="SUPFAM" id="SSF52540">
    <property type="entry name" value="P-loop containing nucleoside triphosphate hydrolases"/>
    <property type="match status" value="1"/>
</dbReference>
<evidence type="ECO:0000256" key="9">
    <source>
        <dbReference type="ARBA" id="ARBA00023125"/>
    </source>
</evidence>
<protein>
    <recommendedName>
        <fullName evidence="11 12">DNA repair protein RadA</fullName>
    </recommendedName>
</protein>
<evidence type="ECO:0000256" key="13">
    <source>
        <dbReference type="RuleBase" id="RU003555"/>
    </source>
</evidence>
<dbReference type="FunFam" id="3.40.50.300:FF:000050">
    <property type="entry name" value="DNA repair protein RadA"/>
    <property type="match status" value="1"/>
</dbReference>
<keyword evidence="8 11" id="KW-0346">Stress response</keyword>
<dbReference type="EMBL" id="QPKV01000010">
    <property type="protein sequence ID" value="RDC54727.1"/>
    <property type="molecule type" value="Genomic_DNA"/>
</dbReference>
<accession>A0A369PUR6</accession>
<dbReference type="SUPFAM" id="SSF54211">
    <property type="entry name" value="Ribosomal protein S5 domain 2-like"/>
    <property type="match status" value="1"/>
</dbReference>
<feature type="region of interest" description="Lon-protease-like" evidence="11">
    <location>
        <begin position="354"/>
        <end position="458"/>
    </location>
</feature>
<organism evidence="15 16">
    <name type="scientific">Pedobacter chinensis</name>
    <dbReference type="NCBI Taxonomy" id="2282421"/>
    <lineage>
        <taxon>Bacteria</taxon>
        <taxon>Pseudomonadati</taxon>
        <taxon>Bacteroidota</taxon>
        <taxon>Sphingobacteriia</taxon>
        <taxon>Sphingobacteriales</taxon>
        <taxon>Sphingobacteriaceae</taxon>
        <taxon>Pedobacter</taxon>
    </lineage>
</organism>
<keyword evidence="7 11" id="KW-0067">ATP-binding</keyword>
<evidence type="ECO:0000259" key="14">
    <source>
        <dbReference type="PROSITE" id="PS50162"/>
    </source>
</evidence>
<dbReference type="CDD" id="cd01121">
    <property type="entry name" value="RadA_SMS_N"/>
    <property type="match status" value="1"/>
</dbReference>
<evidence type="ECO:0000256" key="4">
    <source>
        <dbReference type="ARBA" id="ARBA00022771"/>
    </source>
</evidence>
<dbReference type="InterPro" id="IPR041166">
    <property type="entry name" value="Rubredoxin_2"/>
</dbReference>
<dbReference type="RefSeq" id="WP_115404484.1">
    <property type="nucleotide sequence ID" value="NZ_QPKV01000010.1"/>
</dbReference>
<dbReference type="GO" id="GO:0016787">
    <property type="term" value="F:hydrolase activity"/>
    <property type="evidence" value="ECO:0007669"/>
    <property type="project" value="UniProtKB-KW"/>
</dbReference>
<dbReference type="GO" id="GO:0008270">
    <property type="term" value="F:zinc ion binding"/>
    <property type="evidence" value="ECO:0007669"/>
    <property type="project" value="UniProtKB-KW"/>
</dbReference>
<dbReference type="InterPro" id="IPR003593">
    <property type="entry name" value="AAA+_ATPase"/>
</dbReference>
<comment type="similarity">
    <text evidence="11 13">Belongs to the RecA family. RadA subfamily.</text>
</comment>
<dbReference type="OrthoDB" id="9803906at2"/>
<dbReference type="PRINTS" id="PR01874">
    <property type="entry name" value="DNAREPAIRADA"/>
</dbReference>
<keyword evidence="16" id="KW-1185">Reference proteome</keyword>
<reference evidence="15 16" key="1">
    <citation type="submission" date="2018-07" db="EMBL/GenBank/DDBJ databases">
        <title>Pedobacter sp. nov., isolated from soil.</title>
        <authorList>
            <person name="Zhou L.Y."/>
            <person name="Du Z.J."/>
        </authorList>
    </citation>
    <scope>NUCLEOTIDE SEQUENCE [LARGE SCALE GENOMIC DNA]</scope>
    <source>
        <strain evidence="15 16">JDX94</strain>
    </source>
</reference>
<name>A0A369PUR6_9SPHI</name>
<dbReference type="GO" id="GO:0005524">
    <property type="term" value="F:ATP binding"/>
    <property type="evidence" value="ECO:0007669"/>
    <property type="project" value="UniProtKB-UniRule"/>
</dbReference>
<evidence type="ECO:0000256" key="5">
    <source>
        <dbReference type="ARBA" id="ARBA00022801"/>
    </source>
</evidence>
<sequence>MAKSKTAYFCQSCGYESAKWLGKCPSCNQWNTFVEEIIEKIPPSVPTWKTETSSRKLSKPSKVDEIQSSVERRILTGDKELDRVLGGGLVEGSLVLIGGEPGIGKSTLMLQLALNIKGKKLLYISGEESEQQIKMRAERIKESPSSDCYILTETSTQNIFKQIEILEPEILVVDSIQTLHSAHIDSTPGSVSQVRECTAELLRFAKETGVPVFLIGHITKDGAIAGPKILEHMVDTVLQFEGDRHHIYRILRSIKNRFGAASELGIYEMQGSGLREVSNPSEILLSQRDEELSGIAISAMLEGARPMLIETQALVSSAAYGTPQRSATGFDTKRLNMLLAVLEKRCGFRLSTQDVFLNIAGGIRVEDPAIDLAVLIAIISSQQDIPISSKNCFAAEVGLSGEIRAVNRIEQRIAEADKLGFEAIYISKYNLKGIDQSKYNLEIKAVSKIEEVFEMIFG</sequence>
<dbReference type="SMART" id="SM00382">
    <property type="entry name" value="AAA"/>
    <property type="match status" value="1"/>
</dbReference>
<keyword evidence="6 13" id="KW-0862">Zinc</keyword>
<dbReference type="InterPro" id="IPR020588">
    <property type="entry name" value="RecA_ATP-bd"/>
</dbReference>
<evidence type="ECO:0000256" key="2">
    <source>
        <dbReference type="ARBA" id="ARBA00022741"/>
    </source>
</evidence>
<comment type="domain">
    <text evidence="11">The middle region has homology to RecA with ATPase motifs including the RadA KNRFG motif, while the C-terminus is homologous to Lon protease.</text>
</comment>
<dbReference type="PANTHER" id="PTHR32472:SF10">
    <property type="entry name" value="DNA REPAIR PROTEIN RADA-LIKE PROTEIN"/>
    <property type="match status" value="1"/>
</dbReference>
<dbReference type="Proteomes" id="UP000253961">
    <property type="component" value="Unassembled WGS sequence"/>
</dbReference>
<comment type="function">
    <text evidence="11">Plays a role in repairing double-strand DNA breaks, probably involving stabilizing or processing branched DNA or blocked replication forks.</text>
</comment>
<proteinExistence type="inferred from homology"/>
<evidence type="ECO:0000256" key="11">
    <source>
        <dbReference type="HAMAP-Rule" id="MF_01498"/>
    </source>
</evidence>
<evidence type="ECO:0000256" key="3">
    <source>
        <dbReference type="ARBA" id="ARBA00022763"/>
    </source>
</evidence>
<comment type="caution">
    <text evidence="15">The sequence shown here is derived from an EMBL/GenBank/DDBJ whole genome shotgun (WGS) entry which is preliminary data.</text>
</comment>
<keyword evidence="4 13" id="KW-0863">Zinc-finger</keyword>
<evidence type="ECO:0000313" key="16">
    <source>
        <dbReference type="Proteomes" id="UP000253961"/>
    </source>
</evidence>
<evidence type="ECO:0000256" key="8">
    <source>
        <dbReference type="ARBA" id="ARBA00023016"/>
    </source>
</evidence>
<dbReference type="NCBIfam" id="TIGR00416">
    <property type="entry name" value="sms"/>
    <property type="match status" value="1"/>
</dbReference>
<evidence type="ECO:0000256" key="6">
    <source>
        <dbReference type="ARBA" id="ARBA00022833"/>
    </source>
</evidence>
<dbReference type="PANTHER" id="PTHR32472">
    <property type="entry name" value="DNA REPAIR PROTEIN RADA"/>
    <property type="match status" value="1"/>
</dbReference>
<evidence type="ECO:0000313" key="15">
    <source>
        <dbReference type="EMBL" id="RDC54727.1"/>
    </source>
</evidence>
<dbReference type="InterPro" id="IPR014721">
    <property type="entry name" value="Ribsml_uS5_D2-typ_fold_subgr"/>
</dbReference>
<feature type="binding site" evidence="11">
    <location>
        <begin position="99"/>
        <end position="106"/>
    </location>
    <ligand>
        <name>ATP</name>
        <dbReference type="ChEBI" id="CHEBI:30616"/>
    </ligand>
</feature>
<dbReference type="GO" id="GO:0000725">
    <property type="term" value="P:recombinational repair"/>
    <property type="evidence" value="ECO:0007669"/>
    <property type="project" value="UniProtKB-UniRule"/>
</dbReference>
<dbReference type="InterPro" id="IPR004504">
    <property type="entry name" value="DNA_repair_RadA"/>
</dbReference>
<dbReference type="InterPro" id="IPR027417">
    <property type="entry name" value="P-loop_NTPase"/>
</dbReference>
<dbReference type="Pfam" id="PF13541">
    <property type="entry name" value="ChlI"/>
    <property type="match status" value="1"/>
</dbReference>
<keyword evidence="10 11" id="KW-0234">DNA repair</keyword>
<keyword evidence="5" id="KW-0378">Hydrolase</keyword>
<keyword evidence="1 11" id="KW-0479">Metal-binding</keyword>
<dbReference type="GO" id="GO:0140664">
    <property type="term" value="F:ATP-dependent DNA damage sensor activity"/>
    <property type="evidence" value="ECO:0007669"/>
    <property type="project" value="InterPro"/>
</dbReference>